<reference evidence="1 2" key="1">
    <citation type="journal article" date="2013" name="PLoS Genet.">
        <title>Comparative genome structure, secondary metabolite, and effector coding capacity across Cochliobolus pathogens.</title>
        <authorList>
            <person name="Condon B.J."/>
            <person name="Leng Y."/>
            <person name="Wu D."/>
            <person name="Bushley K.E."/>
            <person name="Ohm R.A."/>
            <person name="Otillar R."/>
            <person name="Martin J."/>
            <person name="Schackwitz W."/>
            <person name="Grimwood J."/>
            <person name="MohdZainudin N."/>
            <person name="Xue C."/>
            <person name="Wang R."/>
            <person name="Manning V.A."/>
            <person name="Dhillon B."/>
            <person name="Tu Z.J."/>
            <person name="Steffenson B.J."/>
            <person name="Salamov A."/>
            <person name="Sun H."/>
            <person name="Lowry S."/>
            <person name="LaButti K."/>
            <person name="Han J."/>
            <person name="Copeland A."/>
            <person name="Lindquist E."/>
            <person name="Barry K."/>
            <person name="Schmutz J."/>
            <person name="Baker S.E."/>
            <person name="Ciuffetti L.M."/>
            <person name="Grigoriev I.V."/>
            <person name="Zhong S."/>
            <person name="Turgeon B.G."/>
        </authorList>
    </citation>
    <scope>NUCLEOTIDE SEQUENCE [LARGE SCALE GENOMIC DNA]</scope>
    <source>
        <strain evidence="1 2">FI3</strain>
    </source>
</reference>
<gene>
    <name evidence="1" type="ORF">COCVIDRAFT_12634</name>
</gene>
<evidence type="ECO:0000313" key="2">
    <source>
        <dbReference type="Proteomes" id="UP000054337"/>
    </source>
</evidence>
<organism evidence="1 2">
    <name type="scientific">Bipolaris victoriae (strain FI3)</name>
    <name type="common">Victoria blight of oats agent</name>
    <name type="synonym">Cochliobolus victoriae</name>
    <dbReference type="NCBI Taxonomy" id="930091"/>
    <lineage>
        <taxon>Eukaryota</taxon>
        <taxon>Fungi</taxon>
        <taxon>Dikarya</taxon>
        <taxon>Ascomycota</taxon>
        <taxon>Pezizomycotina</taxon>
        <taxon>Dothideomycetes</taxon>
        <taxon>Pleosporomycetidae</taxon>
        <taxon>Pleosporales</taxon>
        <taxon>Pleosporineae</taxon>
        <taxon>Pleosporaceae</taxon>
        <taxon>Bipolaris</taxon>
    </lineage>
</organism>
<proteinExistence type="predicted"/>
<keyword evidence="2" id="KW-1185">Reference proteome</keyword>
<dbReference type="HOGENOM" id="CLU_1948455_0_0_1"/>
<dbReference type="GeneID" id="26251187"/>
<dbReference type="AlphaFoldDB" id="W7ESI8"/>
<dbReference type="RefSeq" id="XP_014560569.1">
    <property type="nucleotide sequence ID" value="XM_014705083.1"/>
</dbReference>
<protein>
    <submittedName>
        <fullName evidence="1">Uncharacterized protein</fullName>
    </submittedName>
</protein>
<sequence>MTSKLSLSVHGRLTSTSTPIIQVKKVVRYVGLGSKKAQVTGVFTGPRLLELRPRIVVVIGCSAIRSANCRANAQYAGYHLTRRIEAMCLFNFYPLSPNTLAKKRNSLLKGLATASPYIHPSTLFSQTPP</sequence>
<evidence type="ECO:0000313" key="1">
    <source>
        <dbReference type="EMBL" id="EUN31046.1"/>
    </source>
</evidence>
<dbReference type="Proteomes" id="UP000054337">
    <property type="component" value="Unassembled WGS sequence"/>
</dbReference>
<accession>W7ESI8</accession>
<dbReference type="EMBL" id="KI968701">
    <property type="protein sequence ID" value="EUN31046.1"/>
    <property type="molecule type" value="Genomic_DNA"/>
</dbReference>
<name>W7ESI8_BIPV3</name>